<feature type="domain" description="TIR" evidence="3">
    <location>
        <begin position="1"/>
        <end position="130"/>
    </location>
</feature>
<protein>
    <submittedName>
        <fullName evidence="4">TIR protein</fullName>
    </submittedName>
</protein>
<feature type="transmembrane region" description="Helical" evidence="2">
    <location>
        <begin position="296"/>
        <end position="315"/>
    </location>
</feature>
<dbReference type="STRING" id="582402.Hbal_0860"/>
<dbReference type="KEGG" id="hba:Hbal_0860"/>
<dbReference type="Proteomes" id="UP000002745">
    <property type="component" value="Chromosome"/>
</dbReference>
<feature type="region of interest" description="Disordered" evidence="1">
    <location>
        <begin position="151"/>
        <end position="198"/>
    </location>
</feature>
<feature type="compositionally biased region" description="Pro residues" evidence="1">
    <location>
        <begin position="179"/>
        <end position="192"/>
    </location>
</feature>
<dbReference type="GO" id="GO:0007165">
    <property type="term" value="P:signal transduction"/>
    <property type="evidence" value="ECO:0007669"/>
    <property type="project" value="InterPro"/>
</dbReference>
<evidence type="ECO:0000313" key="4">
    <source>
        <dbReference type="EMBL" id="ACT58554.1"/>
    </source>
</evidence>
<dbReference type="PROSITE" id="PS50104">
    <property type="entry name" value="TIR"/>
    <property type="match status" value="1"/>
</dbReference>
<evidence type="ECO:0000256" key="2">
    <source>
        <dbReference type="SAM" id="Phobius"/>
    </source>
</evidence>
<dbReference type="SMART" id="SM00255">
    <property type="entry name" value="TIR"/>
    <property type="match status" value="1"/>
</dbReference>
<dbReference type="HOGENOM" id="CLU_688453_0_0_5"/>
<reference evidence="5" key="1">
    <citation type="journal article" date="2011" name="J. Bacteriol.">
        <title>Genome sequences of eight morphologically diverse alphaproteobacteria.</title>
        <authorList>
            <consortium name="US DOE Joint Genome Institute"/>
            <person name="Brown P.J."/>
            <person name="Kysela D.T."/>
            <person name="Buechlein A."/>
            <person name="Hemmerich C."/>
            <person name="Brun Y.V."/>
        </authorList>
    </citation>
    <scope>NUCLEOTIDE SEQUENCE [LARGE SCALE GENOMIC DNA]</scope>
    <source>
        <strain evidence="5">ATCC 49814 / DSM 5838 / IFAM 1418</strain>
    </source>
</reference>
<feature type="transmembrane region" description="Helical" evidence="2">
    <location>
        <begin position="359"/>
        <end position="384"/>
    </location>
</feature>
<feature type="compositionally biased region" description="Polar residues" evidence="1">
    <location>
        <begin position="159"/>
        <end position="172"/>
    </location>
</feature>
<keyword evidence="2" id="KW-0472">Membrane</keyword>
<feature type="transmembrane region" description="Helical" evidence="2">
    <location>
        <begin position="257"/>
        <end position="276"/>
    </location>
</feature>
<dbReference type="EMBL" id="CP001678">
    <property type="protein sequence ID" value="ACT58554.1"/>
    <property type="molecule type" value="Genomic_DNA"/>
</dbReference>
<name>C6XQ37_HIRBI</name>
<dbReference type="Pfam" id="PF13676">
    <property type="entry name" value="TIR_2"/>
    <property type="match status" value="1"/>
</dbReference>
<organism evidence="4 5">
    <name type="scientific">Hirschia baltica (strain ATCC 49814 / DSM 5838 / IFAM 1418)</name>
    <dbReference type="NCBI Taxonomy" id="582402"/>
    <lineage>
        <taxon>Bacteria</taxon>
        <taxon>Pseudomonadati</taxon>
        <taxon>Pseudomonadota</taxon>
        <taxon>Alphaproteobacteria</taxon>
        <taxon>Hyphomonadales</taxon>
        <taxon>Hyphomonadaceae</taxon>
        <taxon>Hirschia</taxon>
    </lineage>
</organism>
<dbReference type="AlphaFoldDB" id="C6XQ37"/>
<keyword evidence="2" id="KW-1133">Transmembrane helix</keyword>
<keyword evidence="5" id="KW-1185">Reference proteome</keyword>
<gene>
    <name evidence="4" type="ordered locus">Hbal_0860</name>
</gene>
<feature type="transmembrane region" description="Helical" evidence="2">
    <location>
        <begin position="336"/>
        <end position="353"/>
    </location>
</feature>
<sequence length="400" mass="44070">MDYDIFLSYRRVDQELARALVTALEARGVGVWWDQKIEGGVDWRDAIVENLISSDMLVILFSEECNNSKQLKKELALADDMDKDVIPVLIEDTKPKGHFLYEMAARNWIQIHPNPENKINELADRLTLLAEASPGGLAGTKPEPIPEAAPVEAAAQPALSQQDAVDTNQPDIPQQTVTTPPPKTPASAPPASPFAGINPNDLVARREALKREEALLEIAEKKAKLKAGGAKPVAKKEAASAQSKTSRGKVKKQYRNFLPFKWIDLILLSPILYFIVEETGGGFDRLDFTDISEMTEFMAMISVSLAGVGALVFPIRYYMRNLRMKEAAKEYAKSSLALYALLWLSGLTFAINEGEIGEVVGVCLGFGGLWVAFGVGAFALYGLMHFQRSVRNFKSNVDKI</sequence>
<proteinExistence type="predicted"/>
<dbReference type="InterPro" id="IPR000157">
    <property type="entry name" value="TIR_dom"/>
</dbReference>
<dbReference type="SUPFAM" id="SSF52200">
    <property type="entry name" value="Toll/Interleukin receptor TIR domain"/>
    <property type="match status" value="1"/>
</dbReference>
<keyword evidence="2" id="KW-0812">Transmembrane</keyword>
<evidence type="ECO:0000313" key="5">
    <source>
        <dbReference type="Proteomes" id="UP000002745"/>
    </source>
</evidence>
<dbReference type="OrthoDB" id="7055795at2"/>
<accession>C6XQ37</accession>
<dbReference type="eggNOG" id="COG2815">
    <property type="taxonomic scope" value="Bacteria"/>
</dbReference>
<dbReference type="InterPro" id="IPR035897">
    <property type="entry name" value="Toll_tir_struct_dom_sf"/>
</dbReference>
<evidence type="ECO:0000256" key="1">
    <source>
        <dbReference type="SAM" id="MobiDB-lite"/>
    </source>
</evidence>
<dbReference type="RefSeq" id="WP_015826704.1">
    <property type="nucleotide sequence ID" value="NC_012982.1"/>
</dbReference>
<dbReference type="Gene3D" id="3.40.50.10140">
    <property type="entry name" value="Toll/interleukin-1 receptor homology (TIR) domain"/>
    <property type="match status" value="1"/>
</dbReference>
<evidence type="ECO:0000259" key="3">
    <source>
        <dbReference type="PROSITE" id="PS50104"/>
    </source>
</evidence>